<feature type="chain" id="PRO_5020531669" evidence="4">
    <location>
        <begin position="33"/>
        <end position="343"/>
    </location>
</feature>
<feature type="binding site" evidence="3">
    <location>
        <position position="230"/>
    </location>
    <ligand>
        <name>Fe cation</name>
        <dbReference type="ChEBI" id="CHEBI:24875"/>
    </ligand>
</feature>
<dbReference type="InterPro" id="IPR006059">
    <property type="entry name" value="SBP"/>
</dbReference>
<dbReference type="GO" id="GO:0030288">
    <property type="term" value="C:outer membrane-bounded periplasmic space"/>
    <property type="evidence" value="ECO:0007669"/>
    <property type="project" value="TreeGrafter"/>
</dbReference>
<comment type="similarity">
    <text evidence="1">Belongs to the bacterial solute-binding protein 1 family.</text>
</comment>
<dbReference type="PIRSF" id="PIRSF002825">
    <property type="entry name" value="CfbpA"/>
    <property type="match status" value="1"/>
</dbReference>
<feature type="signal peptide" evidence="4">
    <location>
        <begin position="1"/>
        <end position="32"/>
    </location>
</feature>
<dbReference type="PANTHER" id="PTHR30006">
    <property type="entry name" value="THIAMINE-BINDING PERIPLASMIC PROTEIN-RELATED"/>
    <property type="match status" value="1"/>
</dbReference>
<dbReference type="Proteomes" id="UP000294575">
    <property type="component" value="Unassembled WGS sequence"/>
</dbReference>
<evidence type="ECO:0000313" key="5">
    <source>
        <dbReference type="EMBL" id="TDQ37852.1"/>
    </source>
</evidence>
<keyword evidence="2 4" id="KW-0732">Signal</keyword>
<evidence type="ECO:0000256" key="2">
    <source>
        <dbReference type="ARBA" id="ARBA00022729"/>
    </source>
</evidence>
<feature type="binding site" evidence="3">
    <location>
        <position position="229"/>
    </location>
    <ligand>
        <name>Fe cation</name>
        <dbReference type="ChEBI" id="CHEBI:24875"/>
    </ligand>
</feature>
<dbReference type="PROSITE" id="PS51318">
    <property type="entry name" value="TAT"/>
    <property type="match status" value="1"/>
</dbReference>
<dbReference type="EMBL" id="SNYK01000006">
    <property type="protein sequence ID" value="TDQ37852.1"/>
    <property type="molecule type" value="Genomic_DNA"/>
</dbReference>
<dbReference type="InterPro" id="IPR026045">
    <property type="entry name" value="Ferric-bd"/>
</dbReference>
<evidence type="ECO:0000313" key="6">
    <source>
        <dbReference type="Proteomes" id="UP000294575"/>
    </source>
</evidence>
<dbReference type="PANTHER" id="PTHR30006:SF15">
    <property type="entry name" value="IRON-UTILIZATION PERIPLASMIC PROTEIN"/>
    <property type="match status" value="1"/>
</dbReference>
<gene>
    <name evidence="5" type="ORF">DFQ45_10679</name>
</gene>
<dbReference type="Gene3D" id="3.40.190.10">
    <property type="entry name" value="Periplasmic binding protein-like II"/>
    <property type="match status" value="2"/>
</dbReference>
<evidence type="ECO:0000256" key="1">
    <source>
        <dbReference type="ARBA" id="ARBA00008520"/>
    </source>
</evidence>
<dbReference type="RefSeq" id="WP_101495931.1">
    <property type="nucleotide sequence ID" value="NZ_LNJZ01000003.1"/>
</dbReference>
<dbReference type="InterPro" id="IPR006311">
    <property type="entry name" value="TAT_signal"/>
</dbReference>
<organism evidence="5 6">
    <name type="scientific">Thiopseudomonas denitrificans</name>
    <dbReference type="NCBI Taxonomy" id="1501432"/>
    <lineage>
        <taxon>Bacteria</taxon>
        <taxon>Pseudomonadati</taxon>
        <taxon>Pseudomonadota</taxon>
        <taxon>Gammaproteobacteria</taxon>
        <taxon>Pseudomonadales</taxon>
        <taxon>Pseudomonadaceae</taxon>
        <taxon>Thiopseudomonas</taxon>
    </lineage>
</organism>
<evidence type="ECO:0000256" key="3">
    <source>
        <dbReference type="PIRSR" id="PIRSR002825-1"/>
    </source>
</evidence>
<keyword evidence="3" id="KW-0479">Metal-binding</keyword>
<dbReference type="OrthoDB" id="9769567at2"/>
<dbReference type="Pfam" id="PF13416">
    <property type="entry name" value="SBP_bac_8"/>
    <property type="match status" value="1"/>
</dbReference>
<dbReference type="AlphaFoldDB" id="A0A4R6TYE0"/>
<evidence type="ECO:0000256" key="4">
    <source>
        <dbReference type="SAM" id="SignalP"/>
    </source>
</evidence>
<feature type="binding site" evidence="3">
    <location>
        <position position="93"/>
    </location>
    <ligand>
        <name>Fe cation</name>
        <dbReference type="ChEBI" id="CHEBI:24875"/>
    </ligand>
</feature>
<proteinExistence type="inferred from homology"/>
<feature type="binding site" evidence="3">
    <location>
        <position position="45"/>
    </location>
    <ligand>
        <name>Fe cation</name>
        <dbReference type="ChEBI" id="CHEBI:24875"/>
    </ligand>
</feature>
<dbReference type="GO" id="GO:0046872">
    <property type="term" value="F:metal ion binding"/>
    <property type="evidence" value="ECO:0007669"/>
    <property type="project" value="UniProtKB-KW"/>
</dbReference>
<keyword evidence="6" id="KW-1185">Reference proteome</keyword>
<comment type="caution">
    <text evidence="5">The sequence shown here is derived from an EMBL/GenBank/DDBJ whole genome shotgun (WGS) entry which is preliminary data.</text>
</comment>
<dbReference type="SUPFAM" id="SSF53850">
    <property type="entry name" value="Periplasmic binding protein-like II"/>
    <property type="match status" value="1"/>
</dbReference>
<protein>
    <submittedName>
        <fullName evidence="5">Iron(III) transport system substrate-binding protein</fullName>
    </submittedName>
</protein>
<keyword evidence="3" id="KW-0408">Iron</keyword>
<name>A0A4R6TYE0_9GAMM</name>
<accession>A0A4R6TYE0</accession>
<reference evidence="5 6" key="1">
    <citation type="submission" date="2019-03" db="EMBL/GenBank/DDBJ databases">
        <title>Genomic Encyclopedia of Type Strains, Phase IV (KMG-IV): sequencing the most valuable type-strain genomes for metagenomic binning, comparative biology and taxonomic classification.</title>
        <authorList>
            <person name="Goeker M."/>
        </authorList>
    </citation>
    <scope>NUCLEOTIDE SEQUENCE [LARGE SCALE GENOMIC DNA]</scope>
    <source>
        <strain evidence="5 6">DSM 28679</strain>
    </source>
</reference>
<sequence>MTDFNRRTFLRNSLLVGGGLMMGMPALNLANAAEVQTLTLYSGQHEKTTQAIVDAFTKATGIQVKIRTGNSIQLANQIIEEGKRSPADVFYSEESPPVAALAERNMLAQLPQATLDQVRETYRATDGTWTGITARCRVTVFNPDLIDESELPASVMDMATEAWKDRVAFVPTSGAFQQQIVAIKHLLGRDAALDWLKGLKKYGRIYNNNMAAMRAVERGEIATALVNNYYWYIVAREQGVDNMKSRLHFSGPQDPGALITVSAAGVLKTAKNMDAAQKLVAFMTSIEGQKVYAGGVAEWPMNPAVESTFDIKPFDELQPPAVNPANLGGADEALQLRREAGLA</sequence>